<dbReference type="Gene3D" id="1.10.357.50">
    <property type="match status" value="1"/>
</dbReference>
<organism evidence="4 5">
    <name type="scientific">Candida albicans</name>
    <name type="common">Yeast</name>
    <dbReference type="NCBI Taxonomy" id="5476"/>
    <lineage>
        <taxon>Eukaryota</taxon>
        <taxon>Fungi</taxon>
        <taxon>Dikarya</taxon>
        <taxon>Ascomycota</taxon>
        <taxon>Saccharomycotina</taxon>
        <taxon>Pichiomycetes</taxon>
        <taxon>Debaryomycetaceae</taxon>
        <taxon>Candida/Lodderomyces clade</taxon>
        <taxon>Candida</taxon>
    </lineage>
</organism>
<dbReference type="PANTHER" id="PTHR21292">
    <property type="entry name" value="EXOCYST COMPLEX COMPONENT SEC6-RELATED"/>
    <property type="match status" value="1"/>
</dbReference>
<reference evidence="4 5" key="1">
    <citation type="submission" date="2020-03" db="EMBL/GenBank/DDBJ databases">
        <title>FDA dAtabase for Regulatory Grade micrObial Sequences (FDA-ARGOS): Supporting development and validation of Infectious Disease Dx tests.</title>
        <authorList>
            <person name="Campos J."/>
            <person name="Goldberg B."/>
            <person name="Tallon L."/>
            <person name="Sadzewicz L."/>
            <person name="Vavikolanu K."/>
            <person name="Mehta A."/>
            <person name="Aluvathingal J."/>
            <person name="Nadendla S."/>
            <person name="Nandy P."/>
            <person name="Geyer C."/>
            <person name="Yan Y."/>
            <person name="Sichtig H."/>
        </authorList>
    </citation>
    <scope>NUCLEOTIDE SEQUENCE [LARGE SCALE GENOMIC DNA]</scope>
    <source>
        <strain evidence="4 5">FDAARGOS_656</strain>
    </source>
</reference>
<evidence type="ECO:0000256" key="2">
    <source>
        <dbReference type="ARBA" id="ARBA00022448"/>
    </source>
</evidence>
<evidence type="ECO:0000256" key="1">
    <source>
        <dbReference type="ARBA" id="ARBA00009447"/>
    </source>
</evidence>
<comment type="similarity">
    <text evidence="1">Belongs to the SEC6 family.</text>
</comment>
<dbReference type="AlphaFoldDB" id="A0A8H6C4B1"/>
<dbReference type="Gene3D" id="1.10.357.70">
    <property type="entry name" value="Exocyst complex component Sec6, C-terminal domain"/>
    <property type="match status" value="1"/>
</dbReference>
<evidence type="ECO:0000313" key="5">
    <source>
        <dbReference type="Proteomes" id="UP000536275"/>
    </source>
</evidence>
<protein>
    <submittedName>
        <fullName evidence="4">Exocyst complex component Sec6 family protein</fullName>
    </submittedName>
</protein>
<accession>A0A8H6C4B1</accession>
<dbReference type="InterPro" id="IPR042532">
    <property type="entry name" value="EXOC3/Sec6_C"/>
</dbReference>
<dbReference type="EMBL" id="JABWAD010000007">
    <property type="protein sequence ID" value="KAF6072741.1"/>
    <property type="molecule type" value="Genomic_DNA"/>
</dbReference>
<dbReference type="Pfam" id="PF06046">
    <property type="entry name" value="Sec6"/>
    <property type="match status" value="1"/>
</dbReference>
<keyword evidence="3" id="KW-0268">Exocytosis</keyword>
<dbReference type="GO" id="GO:0000145">
    <property type="term" value="C:exocyst"/>
    <property type="evidence" value="ECO:0007669"/>
    <property type="project" value="InterPro"/>
</dbReference>
<sequence length="295" mass="33685">MPDFKIALTMLKEQADVAAESKYSRFWWKLLRAGQNAMSSVLPILGKWLKTRWTGTCRLSPEEQSKLSREGLIEYLAALANSLDISDDIMNDKFAPTYKEKVHTNYHARIGKAFDVASESSNALISEILSAITDIIMNDLTPALCKLFTKKWYEDGHSQTGEPTLAELVVETISEYMGEMRQYCVYPVYQLLFVIFLDNFIPTYIRIGYENILHGDGKKIDPQATKSINRLAKVLPGILKSFLVALTRCLPGKMGNTFLRRLMPLSCCWYWVQLRLTISKMCGSMRCYPSFMIVR</sequence>
<gene>
    <name evidence="4" type="ORF">FOB64_000748</name>
</gene>
<dbReference type="GO" id="GO:0051601">
    <property type="term" value="P:exocyst localization"/>
    <property type="evidence" value="ECO:0007669"/>
    <property type="project" value="TreeGrafter"/>
</dbReference>
<evidence type="ECO:0000313" key="4">
    <source>
        <dbReference type="EMBL" id="KAF6072741.1"/>
    </source>
</evidence>
<dbReference type="PANTHER" id="PTHR21292:SF1">
    <property type="entry name" value="EXOCYST COMPLEX COMPONENT 3"/>
    <property type="match status" value="1"/>
</dbReference>
<dbReference type="Proteomes" id="UP000536275">
    <property type="component" value="Unassembled WGS sequence"/>
</dbReference>
<name>A0A8H6C4B1_CANAX</name>
<dbReference type="InterPro" id="IPR010326">
    <property type="entry name" value="EXOC3/Sec6"/>
</dbReference>
<evidence type="ECO:0000256" key="3">
    <source>
        <dbReference type="ARBA" id="ARBA00022483"/>
    </source>
</evidence>
<dbReference type="GO" id="GO:0006887">
    <property type="term" value="P:exocytosis"/>
    <property type="evidence" value="ECO:0007669"/>
    <property type="project" value="UniProtKB-KW"/>
</dbReference>
<comment type="caution">
    <text evidence="4">The sequence shown here is derived from an EMBL/GenBank/DDBJ whole genome shotgun (WGS) entry which is preliminary data.</text>
</comment>
<dbReference type="GO" id="GO:0000149">
    <property type="term" value="F:SNARE binding"/>
    <property type="evidence" value="ECO:0007669"/>
    <property type="project" value="TreeGrafter"/>
</dbReference>
<keyword evidence="2" id="KW-0813">Transport</keyword>
<proteinExistence type="inferred from homology"/>